<keyword evidence="2" id="KW-0812">Transmembrane</keyword>
<keyword evidence="2" id="KW-0472">Membrane</keyword>
<dbReference type="STRING" id="1300349.I603_1554"/>
<name>A0A1A7BHF2_9SPHN</name>
<dbReference type="Proteomes" id="UP000092484">
    <property type="component" value="Unassembled WGS sequence"/>
</dbReference>
<dbReference type="AlphaFoldDB" id="A0A1A7BHF2"/>
<comment type="caution">
    <text evidence="4">The sequence shown here is derived from an EMBL/GenBank/DDBJ whole genome shotgun (WGS) entry which is preliminary data.</text>
</comment>
<reference evidence="4 5" key="1">
    <citation type="submission" date="2016-06" db="EMBL/GenBank/DDBJ databases">
        <title>Genome sequence of Porphyrobacter dokdonensis DSW-74.</title>
        <authorList>
            <person name="Kim J.F."/>
            <person name="Song J.Y."/>
        </authorList>
    </citation>
    <scope>NUCLEOTIDE SEQUENCE [LARGE SCALE GENOMIC DNA]</scope>
    <source>
        <strain evidence="4 5">DSW-74</strain>
    </source>
</reference>
<evidence type="ECO:0000313" key="5">
    <source>
        <dbReference type="Proteomes" id="UP000092484"/>
    </source>
</evidence>
<dbReference type="EMBL" id="LZYB01000003">
    <property type="protein sequence ID" value="OBV11146.1"/>
    <property type="molecule type" value="Genomic_DNA"/>
</dbReference>
<evidence type="ECO:0000256" key="1">
    <source>
        <dbReference type="SAM" id="MobiDB-lite"/>
    </source>
</evidence>
<dbReference type="InterPro" id="IPR001173">
    <property type="entry name" value="Glyco_trans_2-like"/>
</dbReference>
<dbReference type="PANTHER" id="PTHR48090">
    <property type="entry name" value="UNDECAPRENYL-PHOSPHATE 4-DEOXY-4-FORMAMIDO-L-ARABINOSE TRANSFERASE-RELATED"/>
    <property type="match status" value="1"/>
</dbReference>
<evidence type="ECO:0000313" key="4">
    <source>
        <dbReference type="EMBL" id="OBV11146.1"/>
    </source>
</evidence>
<keyword evidence="5" id="KW-1185">Reference proteome</keyword>
<feature type="transmembrane region" description="Helical" evidence="2">
    <location>
        <begin position="235"/>
        <end position="258"/>
    </location>
</feature>
<feature type="transmembrane region" description="Helical" evidence="2">
    <location>
        <begin position="270"/>
        <end position="290"/>
    </location>
</feature>
<dbReference type="PANTHER" id="PTHR48090:SF7">
    <property type="entry name" value="RFBJ PROTEIN"/>
    <property type="match status" value="1"/>
</dbReference>
<keyword evidence="2" id="KW-1133">Transmembrane helix</keyword>
<dbReference type="GO" id="GO:0016740">
    <property type="term" value="F:transferase activity"/>
    <property type="evidence" value="ECO:0007669"/>
    <property type="project" value="UniProtKB-KW"/>
</dbReference>
<proteinExistence type="predicted"/>
<dbReference type="Gene3D" id="3.90.550.10">
    <property type="entry name" value="Spore Coat Polysaccharide Biosynthesis Protein SpsA, Chain A"/>
    <property type="match status" value="1"/>
</dbReference>
<accession>A0A1A7BHF2</accession>
<gene>
    <name evidence="4" type="ORF">I603_1554</name>
</gene>
<dbReference type="SUPFAM" id="SSF53448">
    <property type="entry name" value="Nucleotide-diphospho-sugar transferases"/>
    <property type="match status" value="1"/>
</dbReference>
<evidence type="ECO:0000259" key="3">
    <source>
        <dbReference type="Pfam" id="PF00535"/>
    </source>
</evidence>
<dbReference type="InterPro" id="IPR050256">
    <property type="entry name" value="Glycosyltransferase_2"/>
</dbReference>
<dbReference type="PATRIC" id="fig|1300349.4.peg.1551"/>
<dbReference type="InterPro" id="IPR029044">
    <property type="entry name" value="Nucleotide-diphossugar_trans"/>
</dbReference>
<evidence type="ECO:0000256" key="2">
    <source>
        <dbReference type="SAM" id="Phobius"/>
    </source>
</evidence>
<organism evidence="4 5">
    <name type="scientific">Erythrobacter dokdonensis DSW-74</name>
    <dbReference type="NCBI Taxonomy" id="1300349"/>
    <lineage>
        <taxon>Bacteria</taxon>
        <taxon>Pseudomonadati</taxon>
        <taxon>Pseudomonadota</taxon>
        <taxon>Alphaproteobacteria</taxon>
        <taxon>Sphingomonadales</taxon>
        <taxon>Erythrobacteraceae</taxon>
        <taxon>Erythrobacter/Porphyrobacter group</taxon>
        <taxon>Erythrobacter</taxon>
    </lineage>
</organism>
<dbReference type="CDD" id="cd04179">
    <property type="entry name" value="DPM_DPG-synthase_like"/>
    <property type="match status" value="1"/>
</dbReference>
<sequence>MTKLIIQIPCLNEAAGLPDTLAKLPRSIPGIDTIEYCVIDDGSTDDTSGVARRWGVHHIVRHRRNRGLAEAFRSGLERCLAEGADIIVNTDADGQYEGADIAKIVAPVVAGEADICIGDRSVARNQHFGPGKRLLQRLGSYVVRTLSATDITDAVSGFRAISREAAQRINITTEFSYTTDMLIQAGRKRLAITSVPVRTHAATRPSRLFKSIPRFIQQTGVTILRAYTTFNALRVFVGLGAVATLIGLVPIGRFLWFALNGDGDGHIQSLVLGGALLTVGVLVVTLGILADLIATNRKLLEAALLKLRKLEDKLDRGEGQAQKMPDDETGRPTSDVVPQRLAG</sequence>
<dbReference type="RefSeq" id="WP_068863732.1">
    <property type="nucleotide sequence ID" value="NZ_LZYB01000003.1"/>
</dbReference>
<feature type="compositionally biased region" description="Basic and acidic residues" evidence="1">
    <location>
        <begin position="315"/>
        <end position="330"/>
    </location>
</feature>
<protein>
    <submittedName>
        <fullName evidence="4">Glycosyl transferase, family 2</fullName>
    </submittedName>
</protein>
<keyword evidence="4" id="KW-0808">Transferase</keyword>
<dbReference type="Pfam" id="PF00535">
    <property type="entry name" value="Glycos_transf_2"/>
    <property type="match status" value="1"/>
</dbReference>
<feature type="region of interest" description="Disordered" evidence="1">
    <location>
        <begin position="315"/>
        <end position="343"/>
    </location>
</feature>
<feature type="domain" description="Glycosyltransferase 2-like" evidence="3">
    <location>
        <begin position="8"/>
        <end position="168"/>
    </location>
</feature>